<keyword evidence="8" id="KW-1185">Reference proteome</keyword>
<dbReference type="GO" id="GO:0006355">
    <property type="term" value="P:regulation of DNA-templated transcription"/>
    <property type="evidence" value="ECO:0007669"/>
    <property type="project" value="InterPro"/>
</dbReference>
<dbReference type="GO" id="GO:0005634">
    <property type="term" value="C:nucleus"/>
    <property type="evidence" value="ECO:0007669"/>
    <property type="project" value="UniProtKB-SubCell"/>
</dbReference>
<dbReference type="Proteomes" id="UP001044222">
    <property type="component" value="Chromosome 16"/>
</dbReference>
<feature type="region of interest" description="Disordered" evidence="6">
    <location>
        <begin position="171"/>
        <end position="191"/>
    </location>
</feature>
<organism evidence="7 8">
    <name type="scientific">Anguilla anguilla</name>
    <name type="common">European freshwater eel</name>
    <name type="synonym">Muraena anguilla</name>
    <dbReference type="NCBI Taxonomy" id="7936"/>
    <lineage>
        <taxon>Eukaryota</taxon>
        <taxon>Metazoa</taxon>
        <taxon>Chordata</taxon>
        <taxon>Craniata</taxon>
        <taxon>Vertebrata</taxon>
        <taxon>Euteleostomi</taxon>
        <taxon>Actinopterygii</taxon>
        <taxon>Neopterygii</taxon>
        <taxon>Teleostei</taxon>
        <taxon>Anguilliformes</taxon>
        <taxon>Anguillidae</taxon>
        <taxon>Anguilla</taxon>
    </lineage>
</organism>
<sequence length="319" mass="34680">MSRLDVVYRQGYGAHRYLPATSAAAAAVAYNAAYFHRQQQTKLCSHSRMQESTDLCSHGKQTQAREQEERRGVAREQAEQGGVAREQAERRGVAKELRPAEAEYLSSRCVLFTYFQGDIGDEVDEHFSRALSQPSVLRAPPGALWREGGRASGQCSGFPSPLWGTACPPQGSPRLSSLHPEFSPSRAFQSPEPAAWAGHGLPQPGVAPPPAAPADSWHYSLGPQGGAGYPHMHDMYPHVHARHAHHHMLHHGHSPALEARFGPLLLPGVRPPGSPAPSCEGRRSEPDAAAHGWPASFHGSVDIYESALDQTKVKAPVWF</sequence>
<comment type="caution">
    <text evidence="7">The sequence shown here is derived from an EMBL/GenBank/DDBJ whole genome shotgun (WGS) entry which is preliminary data.</text>
</comment>
<keyword evidence="2" id="KW-0805">Transcription regulation</keyword>
<dbReference type="PANTHER" id="PTHR15950:SF16">
    <property type="entry name" value="TRANSCRIPTION COFACTOR VESTIGIAL-LIKE PROTEIN 3"/>
    <property type="match status" value="1"/>
</dbReference>
<evidence type="ECO:0000256" key="2">
    <source>
        <dbReference type="ARBA" id="ARBA00023015"/>
    </source>
</evidence>
<evidence type="ECO:0000256" key="5">
    <source>
        <dbReference type="ARBA" id="ARBA00025784"/>
    </source>
</evidence>
<evidence type="ECO:0008006" key="9">
    <source>
        <dbReference type="Google" id="ProtNLM"/>
    </source>
</evidence>
<dbReference type="EMBL" id="JAFIRN010000016">
    <property type="protein sequence ID" value="KAG5833074.1"/>
    <property type="molecule type" value="Genomic_DNA"/>
</dbReference>
<dbReference type="PANTHER" id="PTHR15950">
    <property type="entry name" value="TRANSCRIPTION COFACTOR VESTIGIAL-LIKE PROTEIN"/>
    <property type="match status" value="1"/>
</dbReference>
<comment type="subcellular location">
    <subcellularLocation>
        <location evidence="1">Nucleus</location>
    </subcellularLocation>
</comment>
<evidence type="ECO:0000256" key="3">
    <source>
        <dbReference type="ARBA" id="ARBA00023163"/>
    </source>
</evidence>
<dbReference type="Pfam" id="PF07545">
    <property type="entry name" value="Vg_Tdu"/>
    <property type="match status" value="1"/>
</dbReference>
<accession>A0A9D3LM30</accession>
<keyword evidence="4" id="KW-0539">Nucleus</keyword>
<evidence type="ECO:0000313" key="8">
    <source>
        <dbReference type="Proteomes" id="UP001044222"/>
    </source>
</evidence>
<feature type="compositionally biased region" description="Basic and acidic residues" evidence="6">
    <location>
        <begin position="63"/>
        <end position="78"/>
    </location>
</feature>
<feature type="region of interest" description="Disordered" evidence="6">
    <location>
        <begin position="269"/>
        <end position="291"/>
    </location>
</feature>
<evidence type="ECO:0000256" key="1">
    <source>
        <dbReference type="ARBA" id="ARBA00004123"/>
    </source>
</evidence>
<protein>
    <recommendedName>
        <fullName evidence="9">Transcription cofactor vestigial-like protein 3</fullName>
    </recommendedName>
</protein>
<evidence type="ECO:0000256" key="4">
    <source>
        <dbReference type="ARBA" id="ARBA00023242"/>
    </source>
</evidence>
<dbReference type="InterPro" id="IPR011520">
    <property type="entry name" value="Vg_fam"/>
</dbReference>
<reference evidence="7" key="1">
    <citation type="submission" date="2021-01" db="EMBL/GenBank/DDBJ databases">
        <title>A chromosome-scale assembly of European eel, Anguilla anguilla.</title>
        <authorList>
            <person name="Henkel C."/>
            <person name="Jong-Raadsen S.A."/>
            <person name="Dufour S."/>
            <person name="Weltzien F.-A."/>
            <person name="Palstra A.P."/>
            <person name="Pelster B."/>
            <person name="Spaink H.P."/>
            <person name="Van Den Thillart G.E."/>
            <person name="Jansen H."/>
            <person name="Zahm M."/>
            <person name="Klopp C."/>
            <person name="Cedric C."/>
            <person name="Louis A."/>
            <person name="Berthelot C."/>
            <person name="Parey E."/>
            <person name="Roest Crollius H."/>
            <person name="Montfort J."/>
            <person name="Robinson-Rechavi M."/>
            <person name="Bucao C."/>
            <person name="Bouchez O."/>
            <person name="Gislard M."/>
            <person name="Lluch J."/>
            <person name="Milhes M."/>
            <person name="Lampietro C."/>
            <person name="Lopez Roques C."/>
            <person name="Donnadieu C."/>
            <person name="Braasch I."/>
            <person name="Desvignes T."/>
            <person name="Postlethwait J."/>
            <person name="Bobe J."/>
            <person name="Guiguen Y."/>
            <person name="Dirks R."/>
        </authorList>
    </citation>
    <scope>NUCLEOTIDE SEQUENCE</scope>
    <source>
        <strain evidence="7">Tag_6206</strain>
        <tissue evidence="7">Liver</tissue>
    </source>
</reference>
<dbReference type="AlphaFoldDB" id="A0A9D3LM30"/>
<keyword evidence="3" id="KW-0804">Transcription</keyword>
<name>A0A9D3LM30_ANGAN</name>
<proteinExistence type="inferred from homology"/>
<comment type="similarity">
    <text evidence="5">Belongs to the vestigial family.</text>
</comment>
<evidence type="ECO:0000313" key="7">
    <source>
        <dbReference type="EMBL" id="KAG5833074.1"/>
    </source>
</evidence>
<evidence type="ECO:0000256" key="6">
    <source>
        <dbReference type="SAM" id="MobiDB-lite"/>
    </source>
</evidence>
<gene>
    <name evidence="7" type="ORF">ANANG_G00272000</name>
</gene>
<feature type="region of interest" description="Disordered" evidence="6">
    <location>
        <begin position="55"/>
        <end position="93"/>
    </location>
</feature>